<comment type="caution">
    <text evidence="1">The sequence shown here is derived from an EMBL/GenBank/DDBJ whole genome shotgun (WGS) entry which is preliminary data.</text>
</comment>
<proteinExistence type="predicted"/>
<dbReference type="Proteomes" id="UP001234178">
    <property type="component" value="Unassembled WGS sequence"/>
</dbReference>
<organism evidence="1 2">
    <name type="scientific">Daphnia magna</name>
    <dbReference type="NCBI Taxonomy" id="35525"/>
    <lineage>
        <taxon>Eukaryota</taxon>
        <taxon>Metazoa</taxon>
        <taxon>Ecdysozoa</taxon>
        <taxon>Arthropoda</taxon>
        <taxon>Crustacea</taxon>
        <taxon>Branchiopoda</taxon>
        <taxon>Diplostraca</taxon>
        <taxon>Cladocera</taxon>
        <taxon>Anomopoda</taxon>
        <taxon>Daphniidae</taxon>
        <taxon>Daphnia</taxon>
    </lineage>
</organism>
<keyword evidence="2" id="KW-1185">Reference proteome</keyword>
<name>A0ABQ9YNQ4_9CRUS</name>
<protein>
    <submittedName>
        <fullName evidence="1">Uncharacterized protein</fullName>
    </submittedName>
</protein>
<reference evidence="1 2" key="1">
    <citation type="journal article" date="2023" name="Nucleic Acids Res.">
        <title>The hologenome of Daphnia magna reveals possible DNA methylation and microbiome-mediated evolution of the host genome.</title>
        <authorList>
            <person name="Chaturvedi A."/>
            <person name="Li X."/>
            <person name="Dhandapani V."/>
            <person name="Marshall H."/>
            <person name="Kissane S."/>
            <person name="Cuenca-Cambronero M."/>
            <person name="Asole G."/>
            <person name="Calvet F."/>
            <person name="Ruiz-Romero M."/>
            <person name="Marangio P."/>
            <person name="Guigo R."/>
            <person name="Rago D."/>
            <person name="Mirbahai L."/>
            <person name="Eastwood N."/>
            <person name="Colbourne J.K."/>
            <person name="Zhou J."/>
            <person name="Mallon E."/>
            <person name="Orsini L."/>
        </authorList>
    </citation>
    <scope>NUCLEOTIDE SEQUENCE [LARGE SCALE GENOMIC DNA]</scope>
    <source>
        <strain evidence="1">LRV0_1</strain>
    </source>
</reference>
<sequence length="76" mass="8713">MYCIPVAYPSFVEPRVVRNISITTIAISMICANADHQYNNNNEFYPRFEIPDWAVYFKTHKAFTHGGHMGVMGLES</sequence>
<evidence type="ECO:0000313" key="2">
    <source>
        <dbReference type="Proteomes" id="UP001234178"/>
    </source>
</evidence>
<dbReference type="EMBL" id="JAOYFB010000001">
    <property type="protein sequence ID" value="KAK4002252.1"/>
    <property type="molecule type" value="Genomic_DNA"/>
</dbReference>
<evidence type="ECO:0000313" key="1">
    <source>
        <dbReference type="EMBL" id="KAK4002252.1"/>
    </source>
</evidence>
<gene>
    <name evidence="1" type="ORF">OUZ56_004093</name>
</gene>
<accession>A0ABQ9YNQ4</accession>